<evidence type="ECO:0000256" key="3">
    <source>
        <dbReference type="ARBA" id="ARBA00054264"/>
    </source>
</evidence>
<feature type="region of interest" description="Disordered" evidence="7">
    <location>
        <begin position="666"/>
        <end position="718"/>
    </location>
</feature>
<sequence>MTSANDYEQLELQQQYSRINVRWDASDDELDNDNSSARLFERSRIKALADEREAVQKKTFTKWVNSHLARVTCRISDLYMDLRDGRVLIKLLEVLSGELLPKPTKGRMRIHCLENVDKALQFLKEQRVHLENMGSHDIVDGNHRLVLGLIWTIILRFQIQDIIVETQEGRETRSARDALLLWCQMKTAGYPHVNVTNFTSSWKDGLAFNALIHRHRPELVDFQNLTKSNARHNLEHAFSVAERHLGITPLLDPEDVFTENPDEKSIITYVVAFYHYFSKMKVLEVEGRRLGKVIEHAKETERMIEGYGGLASDLLTWIEQTIASLNSRSFANSLAGVQHQLQAFSTYRTVEKPPKFQEKGNLEVLLFTIQSRMRANNQRVYTPHEGRLVSDINRAWEQLEKAEHERELALRNELIRQEKLEQLARRFDRKAAMREAWLSENQRLVAQDNFGQDLAAVEAAKKKHEAIETDTAAYRERVQAIEAVAKELELEGYHDIQRINGRKDNILRLWEQLLELLAARRQRLEMNLTLQHLFQEMLHCIDWMDEVKVKLASPESGKHLLEAEELLQTHRLLEADMAIQAEKTRAISAAALRFADAEGRCYRPCDPKVIRDRVSHLEMCRRELQVLAARRRALLEQSRSLWTCLWELDEAESWIKEQEQLYSSLDFGKDLPGAEPGRGSGERRGAGPGAGGTGAGAAGAVGDTAGGGGRPAPAPAGG</sequence>
<keyword evidence="10" id="KW-1185">Reference proteome</keyword>
<dbReference type="CDD" id="cd21317">
    <property type="entry name" value="CH_SPTBN2_rpt1"/>
    <property type="match status" value="1"/>
</dbReference>
<feature type="compositionally biased region" description="Gly residues" evidence="7">
    <location>
        <begin position="686"/>
        <end position="718"/>
    </location>
</feature>
<dbReference type="GO" id="GO:0003779">
    <property type="term" value="F:actin binding"/>
    <property type="evidence" value="ECO:0007669"/>
    <property type="project" value="UniProtKB-KW"/>
</dbReference>
<gene>
    <name evidence="9" type="primary">NUP160</name>
</gene>
<dbReference type="PROSITE" id="PS00019">
    <property type="entry name" value="ACTININ_1"/>
    <property type="match status" value="1"/>
</dbReference>
<dbReference type="InterPro" id="IPR002017">
    <property type="entry name" value="Spectrin_repeat"/>
</dbReference>
<dbReference type="Proteomes" id="UP000694413">
    <property type="component" value="Unassembled WGS sequence"/>
</dbReference>
<dbReference type="FunFam" id="1.20.58.60:FF:000106">
    <property type="entry name" value="Spectrin beta chain"/>
    <property type="match status" value="1"/>
</dbReference>
<dbReference type="Pfam" id="PF00307">
    <property type="entry name" value="CH"/>
    <property type="match status" value="2"/>
</dbReference>
<dbReference type="PROSITE" id="PS50021">
    <property type="entry name" value="CH"/>
    <property type="match status" value="2"/>
</dbReference>
<dbReference type="PANTHER" id="PTHR11915">
    <property type="entry name" value="SPECTRIN/FILAMIN RELATED CYTOSKELETAL PROTEIN"/>
    <property type="match status" value="1"/>
</dbReference>
<evidence type="ECO:0000256" key="6">
    <source>
        <dbReference type="SAM" id="Coils"/>
    </source>
</evidence>
<dbReference type="AlphaFoldDB" id="A0A8D2MIK5"/>
<proteinExistence type="predicted"/>
<reference evidence="9" key="2">
    <citation type="submission" date="2025-09" db="UniProtKB">
        <authorList>
            <consortium name="Ensembl"/>
        </authorList>
    </citation>
    <scope>IDENTIFICATION</scope>
</reference>
<keyword evidence="1" id="KW-0677">Repeat</keyword>
<dbReference type="InterPro" id="IPR001589">
    <property type="entry name" value="Actinin_actin-bd_CS"/>
</dbReference>
<dbReference type="SUPFAM" id="SSF47576">
    <property type="entry name" value="Calponin-homology domain, CH-domain"/>
    <property type="match status" value="1"/>
</dbReference>
<evidence type="ECO:0000256" key="1">
    <source>
        <dbReference type="ARBA" id="ARBA00022737"/>
    </source>
</evidence>
<feature type="domain" description="Calponin-homology (CH)" evidence="8">
    <location>
        <begin position="173"/>
        <end position="278"/>
    </location>
</feature>
<feature type="coiled-coil region" evidence="6">
    <location>
        <begin position="457"/>
        <end position="527"/>
    </location>
</feature>
<dbReference type="InterPro" id="IPR001715">
    <property type="entry name" value="CH_dom"/>
</dbReference>
<evidence type="ECO:0000256" key="7">
    <source>
        <dbReference type="SAM" id="MobiDB-lite"/>
    </source>
</evidence>
<reference evidence="9" key="1">
    <citation type="submission" date="2025-08" db="UniProtKB">
        <authorList>
            <consortium name="Ensembl"/>
        </authorList>
    </citation>
    <scope>IDENTIFICATION</scope>
</reference>
<evidence type="ECO:0000256" key="2">
    <source>
        <dbReference type="ARBA" id="ARBA00023203"/>
    </source>
</evidence>
<dbReference type="SUPFAM" id="SSF46966">
    <property type="entry name" value="Spectrin repeat"/>
    <property type="match status" value="4"/>
</dbReference>
<dbReference type="PROSITE" id="PS00020">
    <property type="entry name" value="ACTININ_2"/>
    <property type="match status" value="1"/>
</dbReference>
<evidence type="ECO:0000313" key="9">
    <source>
        <dbReference type="Ensembl" id="ENSZALP00000008090.1"/>
    </source>
</evidence>
<protein>
    <recommendedName>
        <fullName evidence="4">Spectrin beta chain, non-erythrocytic 2</fullName>
    </recommendedName>
    <alternativeName>
        <fullName evidence="5">Beta-III spectrin</fullName>
    </alternativeName>
</protein>
<keyword evidence="2" id="KW-0009">Actin-binding</keyword>
<dbReference type="FunFam" id="1.20.58.60:FF:000083">
    <property type="entry name" value="Spectrin beta chain"/>
    <property type="match status" value="1"/>
</dbReference>
<name>A0A8D2MIK5_ZONAL</name>
<comment type="function">
    <text evidence="3">Probably plays an important role in neuronal membrane skeleton.</text>
</comment>
<dbReference type="SMART" id="SM00033">
    <property type="entry name" value="CH"/>
    <property type="match status" value="2"/>
</dbReference>
<dbReference type="FunFam" id="1.10.418.10:FF:000003">
    <property type="entry name" value="Spectrin beta chain"/>
    <property type="match status" value="1"/>
</dbReference>
<accession>A0A8D2MIK5</accession>
<dbReference type="CDD" id="cd00176">
    <property type="entry name" value="SPEC"/>
    <property type="match status" value="2"/>
</dbReference>
<dbReference type="FunFam" id="1.10.418.10:FF:000004">
    <property type="entry name" value="Spectrin beta chain"/>
    <property type="match status" value="1"/>
</dbReference>
<dbReference type="Gene3D" id="1.20.58.60">
    <property type="match status" value="3"/>
</dbReference>
<dbReference type="InterPro" id="IPR036872">
    <property type="entry name" value="CH_dom_sf"/>
</dbReference>
<evidence type="ECO:0000256" key="4">
    <source>
        <dbReference type="ARBA" id="ARBA00070730"/>
    </source>
</evidence>
<dbReference type="CDD" id="cd21319">
    <property type="entry name" value="CH_SPTB_rpt2"/>
    <property type="match status" value="1"/>
</dbReference>
<dbReference type="Ensembl" id="ENSZALT00000011428.1">
    <property type="protein sequence ID" value="ENSZALP00000008090.1"/>
    <property type="gene ID" value="ENSZALG00000006076.1"/>
</dbReference>
<dbReference type="Gene3D" id="1.10.418.10">
    <property type="entry name" value="Calponin-like domain"/>
    <property type="match status" value="2"/>
</dbReference>
<dbReference type="SMART" id="SM00150">
    <property type="entry name" value="SPEC"/>
    <property type="match status" value="3"/>
</dbReference>
<organism evidence="9 10">
    <name type="scientific">Zonotrichia albicollis</name>
    <name type="common">White-throated sparrow</name>
    <name type="synonym">Fringilla albicollis</name>
    <dbReference type="NCBI Taxonomy" id="44394"/>
    <lineage>
        <taxon>Eukaryota</taxon>
        <taxon>Metazoa</taxon>
        <taxon>Chordata</taxon>
        <taxon>Craniata</taxon>
        <taxon>Vertebrata</taxon>
        <taxon>Euteleostomi</taxon>
        <taxon>Archelosauria</taxon>
        <taxon>Archosauria</taxon>
        <taxon>Dinosauria</taxon>
        <taxon>Saurischia</taxon>
        <taxon>Theropoda</taxon>
        <taxon>Coelurosauria</taxon>
        <taxon>Aves</taxon>
        <taxon>Neognathae</taxon>
        <taxon>Neoaves</taxon>
        <taxon>Telluraves</taxon>
        <taxon>Australaves</taxon>
        <taxon>Passeriformes</taxon>
        <taxon>Passerellidae</taxon>
        <taxon>Zonotrichia</taxon>
    </lineage>
</organism>
<evidence type="ECO:0000256" key="5">
    <source>
        <dbReference type="ARBA" id="ARBA00077032"/>
    </source>
</evidence>
<dbReference type="Pfam" id="PF00435">
    <property type="entry name" value="Spectrin"/>
    <property type="match status" value="3"/>
</dbReference>
<feature type="domain" description="Calponin-homology (CH)" evidence="8">
    <location>
        <begin position="54"/>
        <end position="158"/>
    </location>
</feature>
<dbReference type="InterPro" id="IPR018159">
    <property type="entry name" value="Spectrin/alpha-actinin"/>
</dbReference>
<keyword evidence="6" id="KW-0175">Coiled coil</keyword>
<evidence type="ECO:0000259" key="8">
    <source>
        <dbReference type="PROSITE" id="PS50021"/>
    </source>
</evidence>
<evidence type="ECO:0000313" key="10">
    <source>
        <dbReference type="Proteomes" id="UP000694413"/>
    </source>
</evidence>